<keyword evidence="9" id="KW-1185">Reference proteome</keyword>
<dbReference type="Proteomes" id="UP000316726">
    <property type="component" value="Chromosome 4"/>
</dbReference>
<dbReference type="PANTHER" id="PTHR11615">
    <property type="entry name" value="NITRATE, FORMATE, IRON DEHYDROGENASE"/>
    <property type="match status" value="1"/>
</dbReference>
<evidence type="ECO:0000313" key="9">
    <source>
        <dbReference type="Proteomes" id="UP000316726"/>
    </source>
</evidence>
<dbReference type="Pfam" id="PF02906">
    <property type="entry name" value="Fe_hyd_lg_C"/>
    <property type="match status" value="1"/>
</dbReference>
<feature type="domain" description="Iron hydrogenase large subunit C-terminal" evidence="7">
    <location>
        <begin position="122"/>
        <end position="420"/>
    </location>
</feature>
<gene>
    <name evidence="8" type="ORF">A3770_04p32370</name>
</gene>
<keyword evidence="5" id="KW-0411">Iron-sulfur</keyword>
<dbReference type="InterPro" id="IPR004108">
    <property type="entry name" value="Fe_hydrogenase_lsu_C"/>
</dbReference>
<dbReference type="InterPro" id="IPR009016">
    <property type="entry name" value="Fe_hydrogenase"/>
</dbReference>
<keyword evidence="2" id="KW-0004">4Fe-4S</keyword>
<dbReference type="GO" id="GO:0046872">
    <property type="term" value="F:metal ion binding"/>
    <property type="evidence" value="ECO:0007669"/>
    <property type="project" value="UniProtKB-KW"/>
</dbReference>
<evidence type="ECO:0000256" key="6">
    <source>
        <dbReference type="SAM" id="MobiDB-lite"/>
    </source>
</evidence>
<name>A0A5B8MJZ0_9CHLO</name>
<organism evidence="8 9">
    <name type="scientific">Chloropicon primus</name>
    <dbReference type="NCBI Taxonomy" id="1764295"/>
    <lineage>
        <taxon>Eukaryota</taxon>
        <taxon>Viridiplantae</taxon>
        <taxon>Chlorophyta</taxon>
        <taxon>Chloropicophyceae</taxon>
        <taxon>Chloropicales</taxon>
        <taxon>Chloropicaceae</taxon>
        <taxon>Chloropicon</taxon>
    </lineage>
</organism>
<comment type="similarity">
    <text evidence="1">Belongs to the NARF family.</text>
</comment>
<evidence type="ECO:0000313" key="8">
    <source>
        <dbReference type="EMBL" id="QDZ20719.1"/>
    </source>
</evidence>
<reference evidence="8 9" key="1">
    <citation type="submission" date="2018-07" db="EMBL/GenBank/DDBJ databases">
        <title>The complete nuclear genome of the prasinophyte Chloropicon primus (CCMP1205).</title>
        <authorList>
            <person name="Pombert J.-F."/>
            <person name="Otis C."/>
            <person name="Turmel M."/>
            <person name="Lemieux C."/>
        </authorList>
    </citation>
    <scope>NUCLEOTIDE SEQUENCE [LARGE SCALE GENOMIC DNA]</scope>
    <source>
        <strain evidence="8 9">CCMP1205</strain>
    </source>
</reference>
<dbReference type="InterPro" id="IPR050340">
    <property type="entry name" value="Cytosolic_Fe-S_CAF"/>
</dbReference>
<dbReference type="AlphaFoldDB" id="A0A5B8MJZ0"/>
<dbReference type="STRING" id="1764295.A0A5B8MJZ0"/>
<sequence length="507" mass="55708">MSAVETSFSGGVRLADVSDFIAPSQACVVAVGTPELPGKDEAKAKTGEVSLQSRARRGQAKANPKGAKPGGSKAGEDPVKISLNDCLACSGCVTSAETVLLEQQSTEEFLRVLEAKAESDRVVVVTISQASRTSLASHYGLSPLEMTMRLTGFLKSLGADFVLEDNTGRDVALLATLEEFWDKYTSGRGGVGQGFSLPLLTSECPGWVLYAEKTHGEVVLPYMSKARSAIATLGSLTKKLLPSKLGVDAGSIYHCFISPCFDKKLEALREDLKSGEFADLDCVLATTEFHNLLKMKSFAEQTCPALPFDDILQGPGTQQAQFSNFGSSGGYLEFVFRECVGRLRGQAVFEPDKPLPLKVIRNQDFQEISLQGEDGRVILHFALAYGFRNIQNIIRRIKQKKMTYHFVEIMACPSGCLNGGGQMKDDDQVDEMGRRVIDRKEILRQLEQLYHDSEVARRHPRGNPNTSQIEEWLGGFKTPKANEVLYTEFHDRSQKKNEAPTPMMLDF</sequence>
<dbReference type="FunFam" id="3.30.70.20:FF:000042">
    <property type="entry name" value="Cytosolic Fe-S cluster assembly factor NAR1"/>
    <property type="match status" value="1"/>
</dbReference>
<feature type="region of interest" description="Disordered" evidence="6">
    <location>
        <begin position="36"/>
        <end position="75"/>
    </location>
</feature>
<protein>
    <submittedName>
        <fullName evidence="8">Cytosolic Fe-S cluster assembly factor NARFL</fullName>
    </submittedName>
</protein>
<accession>A0A5B8MJZ0</accession>
<keyword evidence="4" id="KW-0408">Iron</keyword>
<dbReference type="OrthoDB" id="10253113at2759"/>
<evidence type="ECO:0000256" key="2">
    <source>
        <dbReference type="ARBA" id="ARBA00022485"/>
    </source>
</evidence>
<evidence type="ECO:0000256" key="4">
    <source>
        <dbReference type="ARBA" id="ARBA00023004"/>
    </source>
</evidence>
<dbReference type="EMBL" id="CP031037">
    <property type="protein sequence ID" value="QDZ20719.1"/>
    <property type="molecule type" value="Genomic_DNA"/>
</dbReference>
<dbReference type="GO" id="GO:0051539">
    <property type="term" value="F:4 iron, 4 sulfur cluster binding"/>
    <property type="evidence" value="ECO:0007669"/>
    <property type="project" value="UniProtKB-KW"/>
</dbReference>
<evidence type="ECO:0000256" key="3">
    <source>
        <dbReference type="ARBA" id="ARBA00022723"/>
    </source>
</evidence>
<dbReference type="Gene3D" id="3.40.950.10">
    <property type="entry name" value="Fe-only Hydrogenase (Larger Subunit), Chain L, domain 3"/>
    <property type="match status" value="1"/>
</dbReference>
<dbReference type="Gene3D" id="3.40.50.1780">
    <property type="match status" value="1"/>
</dbReference>
<dbReference type="SUPFAM" id="SSF53920">
    <property type="entry name" value="Fe-only hydrogenase"/>
    <property type="match status" value="1"/>
</dbReference>
<proteinExistence type="inferred from homology"/>
<evidence type="ECO:0000259" key="7">
    <source>
        <dbReference type="Pfam" id="PF02906"/>
    </source>
</evidence>
<evidence type="ECO:0000256" key="1">
    <source>
        <dbReference type="ARBA" id="ARBA00006596"/>
    </source>
</evidence>
<evidence type="ECO:0000256" key="5">
    <source>
        <dbReference type="ARBA" id="ARBA00023014"/>
    </source>
</evidence>
<feature type="compositionally biased region" description="Basic and acidic residues" evidence="6">
    <location>
        <begin position="37"/>
        <end position="46"/>
    </location>
</feature>
<keyword evidence="3" id="KW-0479">Metal-binding</keyword>